<dbReference type="STRING" id="1114924.SAMN05216258_105478"/>
<dbReference type="PANTHER" id="PTHR28047">
    <property type="entry name" value="PROTEIN DCG1"/>
    <property type="match status" value="1"/>
</dbReference>
<dbReference type="InterPro" id="IPR053714">
    <property type="entry name" value="Iso_Racemase_Enz_sf"/>
</dbReference>
<dbReference type="EMBL" id="FOQH01000005">
    <property type="protein sequence ID" value="SFI30146.1"/>
    <property type="molecule type" value="Genomic_DNA"/>
</dbReference>
<dbReference type="GO" id="GO:0047661">
    <property type="term" value="F:amino-acid racemase activity"/>
    <property type="evidence" value="ECO:0007669"/>
    <property type="project" value="InterPro"/>
</dbReference>
<proteinExistence type="inferred from homology"/>
<dbReference type="Pfam" id="PF01177">
    <property type="entry name" value="Asp_Glu_race"/>
    <property type="match status" value="1"/>
</dbReference>
<dbReference type="AlphaFoldDB" id="A0A1I3H398"/>
<evidence type="ECO:0000256" key="1">
    <source>
        <dbReference type="ARBA" id="ARBA00038414"/>
    </source>
</evidence>
<accession>A0A1I3H398</accession>
<gene>
    <name evidence="2" type="ORF">SAMN05216258_105478</name>
</gene>
<comment type="similarity">
    <text evidence="1">Belongs to the HyuE racemase family.</text>
</comment>
<name>A0A1I3H398_9RHOB</name>
<organism evidence="2 3">
    <name type="scientific">Albimonas pacifica</name>
    <dbReference type="NCBI Taxonomy" id="1114924"/>
    <lineage>
        <taxon>Bacteria</taxon>
        <taxon>Pseudomonadati</taxon>
        <taxon>Pseudomonadota</taxon>
        <taxon>Alphaproteobacteria</taxon>
        <taxon>Rhodobacterales</taxon>
        <taxon>Paracoccaceae</taxon>
        <taxon>Albimonas</taxon>
    </lineage>
</organism>
<sequence>MKILLANPNMTEAMTERLAQVARSVAAPGTEILPLTAPRGFPYISSRAEAQIAGAIALEMIAPHAREVDAVVIAAFGDPGLDAARELFDLPVTGMAEASMLAACQLGRRFGVVTFAPWLKPWYHASVRDLGLEARFAGLRSAEDIDGPVTEVASTMRDTLLRLAERMAREDEADAVIFGGAPLAGLARDLAPDLPCVAIDPISAAVTQAEALVRLAPRGADRGAYARPPAKPSEGLDPALAAWIARAP</sequence>
<dbReference type="InterPro" id="IPR052186">
    <property type="entry name" value="Hydantoin_racemase-like"/>
</dbReference>
<evidence type="ECO:0000313" key="3">
    <source>
        <dbReference type="Proteomes" id="UP000199377"/>
    </source>
</evidence>
<keyword evidence="3" id="KW-1185">Reference proteome</keyword>
<dbReference type="Proteomes" id="UP000199377">
    <property type="component" value="Unassembled WGS sequence"/>
</dbReference>
<dbReference type="PANTHER" id="PTHR28047:SF5">
    <property type="entry name" value="PROTEIN DCG1"/>
    <property type="match status" value="1"/>
</dbReference>
<reference evidence="2 3" key="1">
    <citation type="submission" date="2016-10" db="EMBL/GenBank/DDBJ databases">
        <authorList>
            <person name="de Groot N.N."/>
        </authorList>
    </citation>
    <scope>NUCLEOTIDE SEQUENCE [LARGE SCALE GENOMIC DNA]</scope>
    <source>
        <strain evidence="2 3">CGMCC 1.11030</strain>
    </source>
</reference>
<dbReference type="RefSeq" id="WP_092860281.1">
    <property type="nucleotide sequence ID" value="NZ_FOQH01000005.1"/>
</dbReference>
<dbReference type="Gene3D" id="3.40.50.12500">
    <property type="match status" value="1"/>
</dbReference>
<dbReference type="OrthoDB" id="9791723at2"/>
<protein>
    <submittedName>
        <fullName evidence="2">Asp/Glu/hydantoin racemase</fullName>
    </submittedName>
</protein>
<dbReference type="InterPro" id="IPR015942">
    <property type="entry name" value="Asp/Glu/hydantoin_racemase"/>
</dbReference>
<evidence type="ECO:0000313" key="2">
    <source>
        <dbReference type="EMBL" id="SFI30146.1"/>
    </source>
</evidence>